<dbReference type="PANTHER" id="PTHR46124:SF2">
    <property type="entry name" value="D-AMINOACYL-TRNA DEACYLASE"/>
    <property type="match status" value="1"/>
</dbReference>
<dbReference type="NCBIfam" id="TIGR00010">
    <property type="entry name" value="YchF/TatD family DNA exonuclease"/>
    <property type="match status" value="1"/>
</dbReference>
<protein>
    <submittedName>
        <fullName evidence="2">TatD family hydrolase</fullName>
        <ecNumber evidence="2">3.1.-.-</ecNumber>
    </submittedName>
</protein>
<name>A0ABU9E6T9_9BACT</name>
<dbReference type="PIRSF" id="PIRSF005902">
    <property type="entry name" value="DNase_TatD"/>
    <property type="match status" value="1"/>
</dbReference>
<dbReference type="PANTHER" id="PTHR46124">
    <property type="entry name" value="D-AMINOACYL-TRNA DEACYLASE"/>
    <property type="match status" value="1"/>
</dbReference>
<dbReference type="InterPro" id="IPR001130">
    <property type="entry name" value="TatD-like"/>
</dbReference>
<gene>
    <name evidence="2" type="ORF">WI372_05605</name>
</gene>
<comment type="caution">
    <text evidence="2">The sequence shown here is derived from an EMBL/GenBank/DDBJ whole genome shotgun (WGS) entry which is preliminary data.</text>
</comment>
<dbReference type="Proteomes" id="UP001484239">
    <property type="component" value="Unassembled WGS sequence"/>
</dbReference>
<dbReference type="RefSeq" id="WP_405284741.1">
    <property type="nucleotide sequence ID" value="NZ_CP144380.1"/>
</dbReference>
<dbReference type="EMBL" id="JBBHLI010000002">
    <property type="protein sequence ID" value="MEK9500444.1"/>
    <property type="molecule type" value="Genomic_DNA"/>
</dbReference>
<evidence type="ECO:0000313" key="2">
    <source>
        <dbReference type="EMBL" id="MEK9500444.1"/>
    </source>
</evidence>
<organism evidence="2 3">
    <name type="scientific">Gaopeijia maritima</name>
    <dbReference type="NCBI Taxonomy" id="3119007"/>
    <lineage>
        <taxon>Bacteria</taxon>
        <taxon>Pseudomonadati</taxon>
        <taxon>Gemmatimonadota</taxon>
        <taxon>Longimicrobiia</taxon>
        <taxon>Gaopeijiales</taxon>
        <taxon>Gaopeijiaceae</taxon>
        <taxon>Gaopeijia</taxon>
    </lineage>
</organism>
<sequence length="259" mass="28240">MLFDSHCHLTADAFDDDRELVLARARDVGVRGLVTIASDADDAEAALAWTAQHDGVWSTAGVHPHAAERATPEALRRVRDLLDHPSVVAVGECGLDFHYDNAPRDAQFAAFRAQIRMAGETGLSLVVHSRDADVEMIRELRGDAGAVTGVLHCFTGGDALLDAALEADWYVSFSGIATFKRYEGGDQVRRVPADRLLVETDSPYLAPVPHRGRRNEPAFVAHTAAVVAEMRGLEVDELSELTRRNAHRFYGLPHPTSSP</sequence>
<evidence type="ECO:0000256" key="1">
    <source>
        <dbReference type="ARBA" id="ARBA00022723"/>
    </source>
</evidence>
<dbReference type="SUPFAM" id="SSF51556">
    <property type="entry name" value="Metallo-dependent hydrolases"/>
    <property type="match status" value="1"/>
</dbReference>
<dbReference type="Gene3D" id="3.20.20.140">
    <property type="entry name" value="Metal-dependent hydrolases"/>
    <property type="match status" value="1"/>
</dbReference>
<proteinExistence type="predicted"/>
<accession>A0ABU9E6T9</accession>
<dbReference type="CDD" id="cd01310">
    <property type="entry name" value="TatD_DNAse"/>
    <property type="match status" value="1"/>
</dbReference>
<dbReference type="GO" id="GO:0016787">
    <property type="term" value="F:hydrolase activity"/>
    <property type="evidence" value="ECO:0007669"/>
    <property type="project" value="UniProtKB-KW"/>
</dbReference>
<keyword evidence="1" id="KW-0479">Metal-binding</keyword>
<keyword evidence="2" id="KW-0378">Hydrolase</keyword>
<dbReference type="InterPro" id="IPR015991">
    <property type="entry name" value="TatD/YcfH-like"/>
</dbReference>
<reference evidence="2 3" key="1">
    <citation type="submission" date="2024-02" db="EMBL/GenBank/DDBJ databases">
        <title>A novel Gemmatimonadota bacterium.</title>
        <authorList>
            <person name="Du Z.-J."/>
            <person name="Ye Y.-Q."/>
        </authorList>
    </citation>
    <scope>NUCLEOTIDE SEQUENCE [LARGE SCALE GENOMIC DNA]</scope>
    <source>
        <strain evidence="2 3">DH-20</strain>
    </source>
</reference>
<keyword evidence="3" id="KW-1185">Reference proteome</keyword>
<evidence type="ECO:0000313" key="3">
    <source>
        <dbReference type="Proteomes" id="UP001484239"/>
    </source>
</evidence>
<dbReference type="Pfam" id="PF01026">
    <property type="entry name" value="TatD_DNase"/>
    <property type="match status" value="1"/>
</dbReference>
<dbReference type="InterPro" id="IPR032466">
    <property type="entry name" value="Metal_Hydrolase"/>
</dbReference>
<dbReference type="EC" id="3.1.-.-" evidence="2"/>